<reference evidence="2" key="1">
    <citation type="submission" date="2014-05" db="EMBL/GenBank/DDBJ databases">
        <title>The genome and life-stage specific transcriptomes of Globodera pallida elucidate key aspects of plant parasitism by a cyst nematode.</title>
        <authorList>
            <person name="Cotton J.A."/>
            <person name="Lilley C.J."/>
            <person name="Jones L.M."/>
            <person name="Kikuchi T."/>
            <person name="Reid A.J."/>
            <person name="Thorpe P."/>
            <person name="Tsai I.J."/>
            <person name="Beasley H."/>
            <person name="Blok V."/>
            <person name="Cock P.J.A."/>
            <person name="Van den Akker S.E."/>
            <person name="Holroyd N."/>
            <person name="Hunt M."/>
            <person name="Mantelin S."/>
            <person name="Naghra H."/>
            <person name="Pain A."/>
            <person name="Palomares-Rius J.E."/>
            <person name="Zarowiecki M."/>
            <person name="Berriman M."/>
            <person name="Jones J.T."/>
            <person name="Urwin P.E."/>
        </authorList>
    </citation>
    <scope>NUCLEOTIDE SEQUENCE [LARGE SCALE GENOMIC DNA]</scope>
    <source>
        <strain evidence="2">Lindley</strain>
    </source>
</reference>
<name>A0A183CAX4_GLOPA</name>
<dbReference type="GO" id="GO:0005634">
    <property type="term" value="C:nucleus"/>
    <property type="evidence" value="ECO:0007669"/>
    <property type="project" value="UniProtKB-SubCell"/>
</dbReference>
<dbReference type="SUPFAM" id="SSF46689">
    <property type="entry name" value="Homeodomain-like"/>
    <property type="match status" value="1"/>
</dbReference>
<dbReference type="Proteomes" id="UP000050741">
    <property type="component" value="Unassembled WGS sequence"/>
</dbReference>
<dbReference type="AlphaFoldDB" id="A0A183CAX4"/>
<accession>A0A183CAX4</accession>
<reference evidence="3" key="2">
    <citation type="submission" date="2016-06" db="UniProtKB">
        <authorList>
            <consortium name="WormBaseParasite"/>
        </authorList>
    </citation>
    <scope>IDENTIFICATION</scope>
</reference>
<protein>
    <submittedName>
        <fullName evidence="3">Transposase</fullName>
    </submittedName>
</protein>
<evidence type="ECO:0000313" key="3">
    <source>
        <dbReference type="WBParaSite" id="GPLIN_001002500"/>
    </source>
</evidence>
<dbReference type="InterPro" id="IPR009057">
    <property type="entry name" value="Homeodomain-like_sf"/>
</dbReference>
<keyword evidence="2" id="KW-1185">Reference proteome</keyword>
<dbReference type="Gene3D" id="1.10.10.60">
    <property type="entry name" value="Homeodomain-like"/>
    <property type="match status" value="1"/>
</dbReference>
<dbReference type="WBParaSite" id="GPLIN_001002500">
    <property type="protein sequence ID" value="GPLIN_001002500"/>
    <property type="gene ID" value="GPLIN_001002500"/>
</dbReference>
<proteinExistence type="predicted"/>
<comment type="subcellular location">
    <subcellularLocation>
        <location evidence="1">Nucleus</location>
    </subcellularLocation>
</comment>
<sequence>MKKEYKEKALASPCYEREFKIAKELGVDRSTITQWRKEFGLRKWRTYTEAEKLELITKYHKMKNRNPHLAYCKIAAKLNVPQCTIQRWIQEFRNKKERETTKTADFELKDGRYFIFKVQI</sequence>
<organism evidence="2 3">
    <name type="scientific">Globodera pallida</name>
    <name type="common">Potato cyst nematode worm</name>
    <name type="synonym">Heterodera pallida</name>
    <dbReference type="NCBI Taxonomy" id="36090"/>
    <lineage>
        <taxon>Eukaryota</taxon>
        <taxon>Metazoa</taxon>
        <taxon>Ecdysozoa</taxon>
        <taxon>Nematoda</taxon>
        <taxon>Chromadorea</taxon>
        <taxon>Rhabditida</taxon>
        <taxon>Tylenchina</taxon>
        <taxon>Tylenchomorpha</taxon>
        <taxon>Tylenchoidea</taxon>
        <taxon>Heteroderidae</taxon>
        <taxon>Heteroderinae</taxon>
        <taxon>Globodera</taxon>
    </lineage>
</organism>
<evidence type="ECO:0000313" key="2">
    <source>
        <dbReference type="Proteomes" id="UP000050741"/>
    </source>
</evidence>
<evidence type="ECO:0000256" key="1">
    <source>
        <dbReference type="ARBA" id="ARBA00004123"/>
    </source>
</evidence>